<comment type="caution">
    <text evidence="1">The sequence shown here is derived from an EMBL/GenBank/DDBJ whole genome shotgun (WGS) entry which is preliminary data.</text>
</comment>
<evidence type="ECO:0000313" key="2">
    <source>
        <dbReference type="Proteomes" id="UP001165962"/>
    </source>
</evidence>
<organism evidence="1 2">
    <name type="scientific">Paenibacillus agricola</name>
    <dbReference type="NCBI Taxonomy" id="2716264"/>
    <lineage>
        <taxon>Bacteria</taxon>
        <taxon>Bacillati</taxon>
        <taxon>Bacillota</taxon>
        <taxon>Bacilli</taxon>
        <taxon>Bacillales</taxon>
        <taxon>Paenibacillaceae</taxon>
        <taxon>Paenibacillus</taxon>
    </lineage>
</organism>
<protein>
    <submittedName>
        <fullName evidence="1">Uncharacterized protein</fullName>
    </submittedName>
</protein>
<sequence>MWKSVLKKKEWELQVNSERKSIALHISQAPGSSEIVSVRLNESELFELMHAFLSINRLFNNESMYDEELEQKGSAS</sequence>
<name>A0ABX0J654_9BACL</name>
<accession>A0ABX0J654</accession>
<gene>
    <name evidence="1" type="ORF">G9U52_13615</name>
</gene>
<dbReference type="EMBL" id="JAAOIW010000004">
    <property type="protein sequence ID" value="NHN30871.1"/>
    <property type="molecule type" value="Genomic_DNA"/>
</dbReference>
<reference evidence="1" key="1">
    <citation type="submission" date="2020-03" db="EMBL/GenBank/DDBJ databases">
        <title>Draft sequencing of Paenibacilllus sp. S3N08.</title>
        <authorList>
            <person name="Kim D.-U."/>
        </authorList>
    </citation>
    <scope>NUCLEOTIDE SEQUENCE</scope>
    <source>
        <strain evidence="1">S3N08</strain>
    </source>
</reference>
<proteinExistence type="predicted"/>
<dbReference type="Proteomes" id="UP001165962">
    <property type="component" value="Unassembled WGS sequence"/>
</dbReference>
<keyword evidence="2" id="KW-1185">Reference proteome</keyword>
<evidence type="ECO:0000313" key="1">
    <source>
        <dbReference type="EMBL" id="NHN30871.1"/>
    </source>
</evidence>
<dbReference type="RefSeq" id="WP_166150302.1">
    <property type="nucleotide sequence ID" value="NZ_JAAOIW010000004.1"/>
</dbReference>